<dbReference type="InterPro" id="IPR003680">
    <property type="entry name" value="Flavodoxin_fold"/>
</dbReference>
<keyword evidence="1" id="KW-0560">Oxidoreductase</keyword>
<dbReference type="Gene3D" id="3.40.50.360">
    <property type="match status" value="1"/>
</dbReference>
<dbReference type="PANTHER" id="PTHR47307">
    <property type="entry name" value="GLUTATHIONE-REGULATED POTASSIUM-EFFLUX SYSTEM ANCILLARY PROTEIN KEFG"/>
    <property type="match status" value="1"/>
</dbReference>
<evidence type="ECO:0000313" key="3">
    <source>
        <dbReference type="EMBL" id="MBH5329692.1"/>
    </source>
</evidence>
<dbReference type="SUPFAM" id="SSF52218">
    <property type="entry name" value="Flavoproteins"/>
    <property type="match status" value="1"/>
</dbReference>
<reference evidence="3 4" key="1">
    <citation type="submission" date="2020-09" db="EMBL/GenBank/DDBJ databases">
        <title>Eikenella S3660 sp. nov., isolated from a throat swab.</title>
        <authorList>
            <person name="Buhl M."/>
        </authorList>
    </citation>
    <scope>NUCLEOTIDE SEQUENCE [LARGE SCALE GENOMIC DNA]</scope>
    <source>
        <strain evidence="3 4">S3360</strain>
    </source>
</reference>
<dbReference type="EMBL" id="JACSGR010000006">
    <property type="protein sequence ID" value="MBH5329692.1"/>
    <property type="molecule type" value="Genomic_DNA"/>
</dbReference>
<keyword evidence="4" id="KW-1185">Reference proteome</keyword>
<name>A0ABS0NBL5_9NEIS</name>
<protein>
    <submittedName>
        <fullName evidence="3">NAD(P)H-dependent oxidoreductase</fullName>
    </submittedName>
</protein>
<evidence type="ECO:0000259" key="2">
    <source>
        <dbReference type="Pfam" id="PF02525"/>
    </source>
</evidence>
<gene>
    <name evidence="3" type="ORF">H9Q10_08430</name>
</gene>
<comment type="caution">
    <text evidence="3">The sequence shown here is derived from an EMBL/GenBank/DDBJ whole genome shotgun (WGS) entry which is preliminary data.</text>
</comment>
<accession>A0ABS0NBL5</accession>
<dbReference type="PANTHER" id="PTHR47307:SF1">
    <property type="entry name" value="GLUTATHIONE-REGULATED POTASSIUM-EFFLUX SYSTEM ANCILLARY PROTEIN KEFG"/>
    <property type="match status" value="1"/>
</dbReference>
<dbReference type="InterPro" id="IPR029039">
    <property type="entry name" value="Flavoprotein-like_sf"/>
</dbReference>
<dbReference type="Pfam" id="PF02525">
    <property type="entry name" value="Flavodoxin_2"/>
    <property type="match status" value="1"/>
</dbReference>
<evidence type="ECO:0000313" key="4">
    <source>
        <dbReference type="Proteomes" id="UP000768471"/>
    </source>
</evidence>
<sequence length="181" mass="21056">MKTLFVLSHPTFDESFANKIIWQELHERMPEAEFVHLDAAYPHLPIDVSKEQARLAADIIVMQFPMFWYSVPGLMKRWIDDVFVHGFAHGSKGNKLHGKKLILSFTTGGAAELYERDNYMEHTMEEFLYPLRRWAKQCGMEWQPYVHTDSLPYIATEEMREEMAERAKAHAEKLAAQIAAL</sequence>
<dbReference type="RefSeq" id="WP_197903525.1">
    <property type="nucleotide sequence ID" value="NZ_JACSGR010000006.1"/>
</dbReference>
<dbReference type="InterPro" id="IPR046980">
    <property type="entry name" value="KefG/KefF"/>
</dbReference>
<organism evidence="3 4">
    <name type="scientific">Eikenella glucosivorans</name>
    <dbReference type="NCBI Taxonomy" id="2766967"/>
    <lineage>
        <taxon>Bacteria</taxon>
        <taxon>Pseudomonadati</taxon>
        <taxon>Pseudomonadota</taxon>
        <taxon>Betaproteobacteria</taxon>
        <taxon>Neisseriales</taxon>
        <taxon>Neisseriaceae</taxon>
        <taxon>Eikenella</taxon>
    </lineage>
</organism>
<evidence type="ECO:0000256" key="1">
    <source>
        <dbReference type="ARBA" id="ARBA00023002"/>
    </source>
</evidence>
<dbReference type="Proteomes" id="UP000768471">
    <property type="component" value="Unassembled WGS sequence"/>
</dbReference>
<proteinExistence type="predicted"/>
<feature type="domain" description="Flavodoxin-like fold" evidence="2">
    <location>
        <begin position="1"/>
        <end position="170"/>
    </location>
</feature>